<feature type="domain" description="Methyltransferase small" evidence="6">
    <location>
        <begin position="111"/>
        <end position="214"/>
    </location>
</feature>
<dbReference type="HAMAP" id="MF_02126">
    <property type="entry name" value="RF_methyltr_PrmC"/>
    <property type="match status" value="1"/>
</dbReference>
<dbReference type="PANTHER" id="PTHR18895">
    <property type="entry name" value="HEMK METHYLTRANSFERASE"/>
    <property type="match status" value="1"/>
</dbReference>
<dbReference type="RefSeq" id="WP_133396791.1">
    <property type="nucleotide sequence ID" value="NZ_SNAA01000009.1"/>
</dbReference>
<dbReference type="Pfam" id="PF17827">
    <property type="entry name" value="PrmC_N"/>
    <property type="match status" value="1"/>
</dbReference>
<feature type="domain" description="Release factor glutamine methyltransferase N-terminal" evidence="7">
    <location>
        <begin position="9"/>
        <end position="78"/>
    </location>
</feature>
<evidence type="ECO:0000313" key="8">
    <source>
        <dbReference type="EMBL" id="TDL79487.1"/>
    </source>
</evidence>
<proteinExistence type="inferred from homology"/>
<dbReference type="CDD" id="cd02440">
    <property type="entry name" value="AdoMet_MTases"/>
    <property type="match status" value="1"/>
</dbReference>
<dbReference type="InterPro" id="IPR019874">
    <property type="entry name" value="RF_methyltr_PrmC"/>
</dbReference>
<keyword evidence="3 5" id="KW-0949">S-adenosyl-L-methionine</keyword>
<feature type="binding site" evidence="5">
    <location>
        <begin position="185"/>
        <end position="188"/>
    </location>
    <ligand>
        <name>substrate</name>
    </ligand>
</feature>
<dbReference type="EMBL" id="SNAA01000009">
    <property type="protein sequence ID" value="TDL79487.1"/>
    <property type="molecule type" value="Genomic_DNA"/>
</dbReference>
<evidence type="ECO:0000256" key="5">
    <source>
        <dbReference type="HAMAP-Rule" id="MF_02126"/>
    </source>
</evidence>
<comment type="catalytic activity">
    <reaction evidence="4 5">
        <text>L-glutaminyl-[peptide chain release factor] + S-adenosyl-L-methionine = N(5)-methyl-L-glutaminyl-[peptide chain release factor] + S-adenosyl-L-homocysteine + H(+)</text>
        <dbReference type="Rhea" id="RHEA:42896"/>
        <dbReference type="Rhea" id="RHEA-COMP:10271"/>
        <dbReference type="Rhea" id="RHEA-COMP:10272"/>
        <dbReference type="ChEBI" id="CHEBI:15378"/>
        <dbReference type="ChEBI" id="CHEBI:30011"/>
        <dbReference type="ChEBI" id="CHEBI:57856"/>
        <dbReference type="ChEBI" id="CHEBI:59789"/>
        <dbReference type="ChEBI" id="CHEBI:61891"/>
        <dbReference type="EC" id="2.1.1.297"/>
    </reaction>
</comment>
<dbReference type="InterPro" id="IPR004556">
    <property type="entry name" value="HemK-like"/>
</dbReference>
<protein>
    <recommendedName>
        <fullName evidence="5">Release factor glutamine methyltransferase</fullName>
        <shortName evidence="5">RF MTase</shortName>
        <ecNumber evidence="5">2.1.1.297</ecNumber>
    </recommendedName>
    <alternativeName>
        <fullName evidence="5">N5-glutamine methyltransferase PrmC</fullName>
    </alternativeName>
    <alternativeName>
        <fullName evidence="5">Protein-(glutamine-N5) MTase PrmC</fullName>
    </alternativeName>
    <alternativeName>
        <fullName evidence="5">Protein-glutamine N-methyltransferase PrmC</fullName>
    </alternativeName>
</protein>
<evidence type="ECO:0000259" key="6">
    <source>
        <dbReference type="Pfam" id="PF05175"/>
    </source>
</evidence>
<feature type="binding site" evidence="5">
    <location>
        <position position="171"/>
    </location>
    <ligand>
        <name>S-adenosyl-L-methionine</name>
        <dbReference type="ChEBI" id="CHEBI:59789"/>
    </ligand>
</feature>
<evidence type="ECO:0000256" key="2">
    <source>
        <dbReference type="ARBA" id="ARBA00022679"/>
    </source>
</evidence>
<dbReference type="PROSITE" id="PS00092">
    <property type="entry name" value="N6_MTASE"/>
    <property type="match status" value="1"/>
</dbReference>
<feature type="binding site" evidence="5">
    <location>
        <position position="185"/>
    </location>
    <ligand>
        <name>S-adenosyl-L-methionine</name>
        <dbReference type="ChEBI" id="CHEBI:59789"/>
    </ligand>
</feature>
<dbReference type="NCBIfam" id="TIGR00536">
    <property type="entry name" value="hemK_fam"/>
    <property type="match status" value="1"/>
</dbReference>
<dbReference type="Proteomes" id="UP000295701">
    <property type="component" value="Unassembled WGS sequence"/>
</dbReference>
<dbReference type="InterPro" id="IPR029063">
    <property type="entry name" value="SAM-dependent_MTases_sf"/>
</dbReference>
<feature type="binding site" evidence="5">
    <location>
        <begin position="119"/>
        <end position="123"/>
    </location>
    <ligand>
        <name>S-adenosyl-L-methionine</name>
        <dbReference type="ChEBI" id="CHEBI:59789"/>
    </ligand>
</feature>
<dbReference type="PANTHER" id="PTHR18895:SF74">
    <property type="entry name" value="MTRF1L RELEASE FACTOR GLUTAMINE METHYLTRANSFERASE"/>
    <property type="match status" value="1"/>
</dbReference>
<dbReference type="Pfam" id="PF05175">
    <property type="entry name" value="MTS"/>
    <property type="match status" value="1"/>
</dbReference>
<evidence type="ECO:0000259" key="7">
    <source>
        <dbReference type="Pfam" id="PF17827"/>
    </source>
</evidence>
<dbReference type="GO" id="GO:0102559">
    <property type="term" value="F:peptide chain release factor N(5)-glutamine methyltransferase activity"/>
    <property type="evidence" value="ECO:0007669"/>
    <property type="project" value="UniProtKB-EC"/>
</dbReference>
<dbReference type="GO" id="GO:0032259">
    <property type="term" value="P:methylation"/>
    <property type="evidence" value="ECO:0007669"/>
    <property type="project" value="UniProtKB-KW"/>
</dbReference>
<dbReference type="NCBIfam" id="TIGR03534">
    <property type="entry name" value="RF_mod_PrmC"/>
    <property type="match status" value="1"/>
</dbReference>
<dbReference type="InterPro" id="IPR050320">
    <property type="entry name" value="N5-glutamine_MTase"/>
</dbReference>
<comment type="caution">
    <text evidence="8">The sequence shown here is derived from an EMBL/GenBank/DDBJ whole genome shotgun (WGS) entry which is preliminary data.</text>
</comment>
<evidence type="ECO:0000256" key="1">
    <source>
        <dbReference type="ARBA" id="ARBA00022603"/>
    </source>
</evidence>
<comment type="function">
    <text evidence="5">Methylates the class 1 translation termination release factors RF1/PrfA and RF2/PrfB on the glutamine residue of the universally conserved GGQ motif.</text>
</comment>
<keyword evidence="9" id="KW-1185">Reference proteome</keyword>
<sequence length="279" mass="28499">MTATTVAAALARAVRALDAAGIDGAPRDARLLAAEALGIAPDRLTLALPDPMPRAAADRLCVLTDRRAGGMPVARILGRRDFWGRTFRVTPDVLDPRPETETLVALALAGPAGRVLDLGTGSGCILVSILAERAKARGTGSDLSEAALAVARDNAGRHGVADRADFVRADWWSGIAGRFDLIVSNPPYIAAAEMAGLAPEVVAHDPAMALSPGGDGLDAYRAIASGAAAHAAPGARLLLETGRGQGADVAAILARAGLGDIAIHPDLNGHDRVVSAKFA</sequence>
<dbReference type="Gene3D" id="3.40.50.150">
    <property type="entry name" value="Vaccinia Virus protein VP39"/>
    <property type="match status" value="1"/>
</dbReference>
<dbReference type="InterPro" id="IPR040758">
    <property type="entry name" value="PrmC_N"/>
</dbReference>
<dbReference type="OrthoDB" id="9800643at2"/>
<comment type="similarity">
    <text evidence="5">Belongs to the protein N5-glutamine methyltransferase family. PrmC subfamily.</text>
</comment>
<evidence type="ECO:0000256" key="4">
    <source>
        <dbReference type="ARBA" id="ARBA00048391"/>
    </source>
</evidence>
<reference evidence="8 9" key="1">
    <citation type="submission" date="2019-03" db="EMBL/GenBank/DDBJ databases">
        <title>Primorskyibacter sp. SS33 isolated from sediments.</title>
        <authorList>
            <person name="Xunke S."/>
        </authorList>
    </citation>
    <scope>NUCLEOTIDE SEQUENCE [LARGE SCALE GENOMIC DNA]</scope>
    <source>
        <strain evidence="8 9">SS33</strain>
    </source>
</reference>
<dbReference type="Gene3D" id="1.10.8.10">
    <property type="entry name" value="DNA helicase RuvA subunit, C-terminal domain"/>
    <property type="match status" value="1"/>
</dbReference>
<dbReference type="AlphaFoldDB" id="A0A4R6A962"/>
<dbReference type="InterPro" id="IPR002052">
    <property type="entry name" value="DNA_methylase_N6_adenine_CS"/>
</dbReference>
<keyword evidence="2 5" id="KW-0808">Transferase</keyword>
<organism evidence="8 9">
    <name type="scientific">Palleronia sediminis</name>
    <dbReference type="NCBI Taxonomy" id="2547833"/>
    <lineage>
        <taxon>Bacteria</taxon>
        <taxon>Pseudomonadati</taxon>
        <taxon>Pseudomonadota</taxon>
        <taxon>Alphaproteobacteria</taxon>
        <taxon>Rhodobacterales</taxon>
        <taxon>Roseobacteraceae</taxon>
        <taxon>Palleronia</taxon>
    </lineage>
</organism>
<name>A0A4R6A962_9RHOB</name>
<dbReference type="InterPro" id="IPR007848">
    <property type="entry name" value="Small_mtfrase_dom"/>
</dbReference>
<evidence type="ECO:0000313" key="9">
    <source>
        <dbReference type="Proteomes" id="UP000295701"/>
    </source>
</evidence>
<accession>A0A4R6A962</accession>
<gene>
    <name evidence="5 8" type="primary">prmC</name>
    <name evidence="8" type="ORF">E2L08_09260</name>
</gene>
<dbReference type="SUPFAM" id="SSF53335">
    <property type="entry name" value="S-adenosyl-L-methionine-dependent methyltransferases"/>
    <property type="match status" value="1"/>
</dbReference>
<feature type="binding site" evidence="5">
    <location>
        <position position="142"/>
    </location>
    <ligand>
        <name>S-adenosyl-L-methionine</name>
        <dbReference type="ChEBI" id="CHEBI:59789"/>
    </ligand>
</feature>
<dbReference type="GO" id="GO:0003676">
    <property type="term" value="F:nucleic acid binding"/>
    <property type="evidence" value="ECO:0007669"/>
    <property type="project" value="InterPro"/>
</dbReference>
<evidence type="ECO:0000256" key="3">
    <source>
        <dbReference type="ARBA" id="ARBA00022691"/>
    </source>
</evidence>
<keyword evidence="1 5" id="KW-0489">Methyltransferase</keyword>
<dbReference type="EC" id="2.1.1.297" evidence="5"/>